<dbReference type="STRING" id="1237149.C900_02912"/>
<keyword evidence="2" id="KW-1185">Reference proteome</keyword>
<proteinExistence type="predicted"/>
<reference evidence="1 2" key="1">
    <citation type="submission" date="2012-12" db="EMBL/GenBank/DDBJ databases">
        <title>Genome assembly of Fulvivirga imtechensis AK7.</title>
        <authorList>
            <person name="Nupur N."/>
            <person name="Khatri I."/>
            <person name="Kumar R."/>
            <person name="Subramanian S."/>
            <person name="Pinnaka A."/>
        </authorList>
    </citation>
    <scope>NUCLEOTIDE SEQUENCE [LARGE SCALE GENOMIC DNA]</scope>
    <source>
        <strain evidence="1 2">AK7</strain>
    </source>
</reference>
<dbReference type="AlphaFoldDB" id="L8JVP7"/>
<dbReference type="EMBL" id="AMZN01000043">
    <property type="protein sequence ID" value="ELR71297.1"/>
    <property type="molecule type" value="Genomic_DNA"/>
</dbReference>
<protein>
    <submittedName>
        <fullName evidence="1">Uncharacterized protein</fullName>
    </submittedName>
</protein>
<evidence type="ECO:0000313" key="2">
    <source>
        <dbReference type="Proteomes" id="UP000011135"/>
    </source>
</evidence>
<accession>L8JVP7</accession>
<sequence length="39" mass="4419">MFVAKKTAILDLAAEFLSKHFIKIKNPKSNVFSGNLYHP</sequence>
<dbReference type="Proteomes" id="UP000011135">
    <property type="component" value="Unassembled WGS sequence"/>
</dbReference>
<gene>
    <name evidence="1" type="ORF">C900_02912</name>
</gene>
<evidence type="ECO:0000313" key="1">
    <source>
        <dbReference type="EMBL" id="ELR71297.1"/>
    </source>
</evidence>
<comment type="caution">
    <text evidence="1">The sequence shown here is derived from an EMBL/GenBank/DDBJ whole genome shotgun (WGS) entry which is preliminary data.</text>
</comment>
<organism evidence="1 2">
    <name type="scientific">Fulvivirga imtechensis AK7</name>
    <dbReference type="NCBI Taxonomy" id="1237149"/>
    <lineage>
        <taxon>Bacteria</taxon>
        <taxon>Pseudomonadati</taxon>
        <taxon>Bacteroidota</taxon>
        <taxon>Cytophagia</taxon>
        <taxon>Cytophagales</taxon>
        <taxon>Fulvivirgaceae</taxon>
        <taxon>Fulvivirga</taxon>
    </lineage>
</organism>
<name>L8JVP7_9BACT</name>